<protein>
    <submittedName>
        <fullName evidence="4">Prolyl 4-hydroxylase subunit alpha-2</fullName>
    </submittedName>
</protein>
<dbReference type="Pfam" id="PF23558">
    <property type="entry name" value="TPR_P4H"/>
    <property type="match status" value="1"/>
</dbReference>
<feature type="domain" description="Prolyl 4-hydroxylase N-terminal" evidence="2">
    <location>
        <begin position="26"/>
        <end position="158"/>
    </location>
</feature>
<feature type="domain" description="Prolyl 4-hydroxylase peptide-substrate-binding" evidence="3">
    <location>
        <begin position="168"/>
        <end position="229"/>
    </location>
</feature>
<dbReference type="AlphaFoldDB" id="A0A2S2QTE8"/>
<evidence type="ECO:0000256" key="1">
    <source>
        <dbReference type="SAM" id="SignalP"/>
    </source>
</evidence>
<dbReference type="OrthoDB" id="420380at2759"/>
<name>A0A2S2QTE8_9HEMI</name>
<dbReference type="GO" id="GO:0005783">
    <property type="term" value="C:endoplasmic reticulum"/>
    <property type="evidence" value="ECO:0007669"/>
    <property type="project" value="InterPro"/>
</dbReference>
<dbReference type="Pfam" id="PF08336">
    <property type="entry name" value="P4Ha_N"/>
    <property type="match status" value="1"/>
</dbReference>
<evidence type="ECO:0000313" key="4">
    <source>
        <dbReference type="EMBL" id="MBY80402.1"/>
    </source>
</evidence>
<evidence type="ECO:0000259" key="3">
    <source>
        <dbReference type="Pfam" id="PF23558"/>
    </source>
</evidence>
<accession>A0A2S2QTE8</accession>
<feature type="chain" id="PRO_5015541240" evidence="1">
    <location>
        <begin position="21"/>
        <end position="232"/>
    </location>
</feature>
<dbReference type="EMBL" id="GGMS01011199">
    <property type="protein sequence ID" value="MBY80402.1"/>
    <property type="molecule type" value="Transcribed_RNA"/>
</dbReference>
<dbReference type="InterPro" id="IPR013547">
    <property type="entry name" value="P4H_N"/>
</dbReference>
<dbReference type="FunFam" id="1.25.40.10:FF:000006">
    <property type="entry name" value="Prolyl 4-hydroxylase subunit alpha 2"/>
    <property type="match status" value="1"/>
</dbReference>
<reference evidence="4" key="1">
    <citation type="submission" date="2018-04" db="EMBL/GenBank/DDBJ databases">
        <title>Transcriptome assembly of Sipha flava.</title>
        <authorList>
            <person name="Scully E.D."/>
            <person name="Geib S.M."/>
            <person name="Palmer N.A."/>
            <person name="Koch K."/>
            <person name="Bradshaw J."/>
            <person name="Heng-Moss T."/>
            <person name="Sarath G."/>
        </authorList>
    </citation>
    <scope>NUCLEOTIDE SEQUENCE</scope>
</reference>
<dbReference type="Gene3D" id="1.25.40.10">
    <property type="entry name" value="Tetratricopeptide repeat domain"/>
    <property type="match status" value="1"/>
</dbReference>
<dbReference type="Gene3D" id="6.10.140.1460">
    <property type="match status" value="1"/>
</dbReference>
<dbReference type="InterPro" id="IPR059068">
    <property type="entry name" value="TPR_P4H"/>
</dbReference>
<proteinExistence type="predicted"/>
<sequence length="232" mass="27170">MHPLWVALPLCLALCIPLQAEIYTALSELEELLETESVLLRTLHQYISDQEHRILLLKKHAEDYEKEHSIASRDVTNYLSNPINDYLLVKRLTSDWHKTEKLMQDPHYETAMRNLTQYRELLKFPTDEDLTGAATALIRLQDTYKLDTASVARGELNGIQYSTQLSAGDCFELGRQSYNGQDFYHTELWMNEALTRHEQERSNSTVRWEILEYLAYSTFMQGNLKKSIRFNY</sequence>
<dbReference type="InterPro" id="IPR011990">
    <property type="entry name" value="TPR-like_helical_dom_sf"/>
</dbReference>
<evidence type="ECO:0000259" key="2">
    <source>
        <dbReference type="Pfam" id="PF08336"/>
    </source>
</evidence>
<dbReference type="GO" id="GO:0004656">
    <property type="term" value="F:procollagen-proline 4-dioxygenase activity"/>
    <property type="evidence" value="ECO:0007669"/>
    <property type="project" value="InterPro"/>
</dbReference>
<keyword evidence="1" id="KW-0732">Signal</keyword>
<gene>
    <name evidence="4" type="primary">phy-2</name>
    <name evidence="4" type="ORF">g.18868</name>
</gene>
<feature type="signal peptide" evidence="1">
    <location>
        <begin position="1"/>
        <end position="20"/>
    </location>
</feature>
<organism evidence="4">
    <name type="scientific">Sipha flava</name>
    <name type="common">yellow sugarcane aphid</name>
    <dbReference type="NCBI Taxonomy" id="143950"/>
    <lineage>
        <taxon>Eukaryota</taxon>
        <taxon>Metazoa</taxon>
        <taxon>Ecdysozoa</taxon>
        <taxon>Arthropoda</taxon>
        <taxon>Hexapoda</taxon>
        <taxon>Insecta</taxon>
        <taxon>Pterygota</taxon>
        <taxon>Neoptera</taxon>
        <taxon>Paraneoptera</taxon>
        <taxon>Hemiptera</taxon>
        <taxon>Sternorrhyncha</taxon>
        <taxon>Aphidomorpha</taxon>
        <taxon>Aphidoidea</taxon>
        <taxon>Aphididae</taxon>
        <taxon>Sipha</taxon>
    </lineage>
</organism>